<comment type="caution">
    <text evidence="1">The sequence shown here is derived from an EMBL/GenBank/DDBJ whole genome shotgun (WGS) entry which is preliminary data.</text>
</comment>
<protein>
    <submittedName>
        <fullName evidence="1">Uncharacterized protein</fullName>
    </submittedName>
</protein>
<evidence type="ECO:0000313" key="1">
    <source>
        <dbReference type="EMBL" id="MPM67979.1"/>
    </source>
</evidence>
<accession>A0A645BRD2</accession>
<dbReference type="AlphaFoldDB" id="A0A645BRD2"/>
<sequence>MDKNKKEAIVKEFIDGFKSLEKEDMKDVIEYVELSSDVDLVPKQGK</sequence>
<reference evidence="1" key="1">
    <citation type="submission" date="2019-08" db="EMBL/GenBank/DDBJ databases">
        <authorList>
            <person name="Kucharzyk K."/>
            <person name="Murdoch R.W."/>
            <person name="Higgins S."/>
            <person name="Loffler F."/>
        </authorList>
    </citation>
    <scope>NUCLEOTIDE SEQUENCE</scope>
</reference>
<dbReference type="EMBL" id="VSSQ01021995">
    <property type="protein sequence ID" value="MPM67979.1"/>
    <property type="molecule type" value="Genomic_DNA"/>
</dbReference>
<proteinExistence type="predicted"/>
<gene>
    <name evidence="1" type="ORF">SDC9_114905</name>
</gene>
<organism evidence="1">
    <name type="scientific">bioreactor metagenome</name>
    <dbReference type="NCBI Taxonomy" id="1076179"/>
    <lineage>
        <taxon>unclassified sequences</taxon>
        <taxon>metagenomes</taxon>
        <taxon>ecological metagenomes</taxon>
    </lineage>
</organism>
<name>A0A645BRD2_9ZZZZ</name>